<proteinExistence type="predicted"/>
<dbReference type="RefSeq" id="WP_264486381.1">
    <property type="nucleotide sequence ID" value="NZ_JAPDDT010000002.1"/>
</dbReference>
<evidence type="ECO:0000313" key="3">
    <source>
        <dbReference type="Proteomes" id="UP001320876"/>
    </source>
</evidence>
<feature type="transmembrane region" description="Helical" evidence="1">
    <location>
        <begin position="12"/>
        <end position="37"/>
    </location>
</feature>
<dbReference type="EMBL" id="JAPDDT010000002">
    <property type="protein sequence ID" value="MCW1922272.1"/>
    <property type="molecule type" value="Genomic_DNA"/>
</dbReference>
<gene>
    <name evidence="2" type="ORF">OKA05_06885</name>
</gene>
<organism evidence="2 3">
    <name type="scientific">Luteolibacter arcticus</name>
    <dbReference type="NCBI Taxonomy" id="1581411"/>
    <lineage>
        <taxon>Bacteria</taxon>
        <taxon>Pseudomonadati</taxon>
        <taxon>Verrucomicrobiota</taxon>
        <taxon>Verrucomicrobiia</taxon>
        <taxon>Verrucomicrobiales</taxon>
        <taxon>Verrucomicrobiaceae</taxon>
        <taxon>Luteolibacter</taxon>
    </lineage>
</organism>
<evidence type="ECO:0008006" key="4">
    <source>
        <dbReference type="Google" id="ProtNLM"/>
    </source>
</evidence>
<sequence length="229" mass="24647">MESPPTGPGRTLIMTRAGAIGMAAGLICMSFMAGWIVSRVGAMRMVKAQTAAVEAQHADKVKELREYASVPMFTGPDGDWVSPEAGLKKFEPSPEDSVTLSHTGGLGGIDRHIKITGDGAVTVSDSSGTKQVNTLSKAACADYFRKVISSGLAGYSEEAVQLKRDLAYPETTRHVTCAGDTRFRVLVPQLKVNRDFSICLPEIESQNFPDIIEYRSAVEIEKEILGLVP</sequence>
<accession>A0ABT3GF75</accession>
<evidence type="ECO:0000313" key="2">
    <source>
        <dbReference type="EMBL" id="MCW1922272.1"/>
    </source>
</evidence>
<name>A0ABT3GF75_9BACT</name>
<keyword evidence="1" id="KW-0812">Transmembrane</keyword>
<keyword evidence="1" id="KW-1133">Transmembrane helix</keyword>
<keyword evidence="1" id="KW-0472">Membrane</keyword>
<reference evidence="2 3" key="1">
    <citation type="submission" date="2022-10" db="EMBL/GenBank/DDBJ databases">
        <title>Luteolibacter arcticus strain CCTCC AB 2014275, whole genome shotgun sequencing project.</title>
        <authorList>
            <person name="Zhao G."/>
            <person name="Shen L."/>
        </authorList>
    </citation>
    <scope>NUCLEOTIDE SEQUENCE [LARGE SCALE GENOMIC DNA]</scope>
    <source>
        <strain evidence="2 3">CCTCC AB 2014275</strain>
    </source>
</reference>
<dbReference type="Proteomes" id="UP001320876">
    <property type="component" value="Unassembled WGS sequence"/>
</dbReference>
<keyword evidence="3" id="KW-1185">Reference proteome</keyword>
<protein>
    <recommendedName>
        <fullName evidence="4">Lipoprotein</fullName>
    </recommendedName>
</protein>
<comment type="caution">
    <text evidence="2">The sequence shown here is derived from an EMBL/GenBank/DDBJ whole genome shotgun (WGS) entry which is preliminary data.</text>
</comment>
<evidence type="ECO:0000256" key="1">
    <source>
        <dbReference type="SAM" id="Phobius"/>
    </source>
</evidence>